<dbReference type="EMBL" id="AUZY01007991">
    <property type="protein sequence ID" value="EQD47710.1"/>
    <property type="molecule type" value="Genomic_DNA"/>
</dbReference>
<feature type="transmembrane region" description="Helical" evidence="1">
    <location>
        <begin position="79"/>
        <end position="112"/>
    </location>
</feature>
<comment type="caution">
    <text evidence="3">The sequence shown here is derived from an EMBL/GenBank/DDBJ whole genome shotgun (WGS) entry which is preliminary data.</text>
</comment>
<accession>T1B028</accession>
<dbReference type="InterPro" id="IPR020846">
    <property type="entry name" value="MFS_dom"/>
</dbReference>
<dbReference type="PANTHER" id="PTHR42910">
    <property type="entry name" value="TRANSPORTER SCO4007-RELATED"/>
    <property type="match status" value="1"/>
</dbReference>
<dbReference type="SUPFAM" id="SSF103473">
    <property type="entry name" value="MFS general substrate transporter"/>
    <property type="match status" value="1"/>
</dbReference>
<dbReference type="PANTHER" id="PTHR42910:SF1">
    <property type="entry name" value="MAJOR FACILITATOR SUPERFAMILY (MFS) PROFILE DOMAIN-CONTAINING PROTEIN"/>
    <property type="match status" value="1"/>
</dbReference>
<keyword evidence="1" id="KW-0812">Transmembrane</keyword>
<feature type="transmembrane region" description="Helical" evidence="1">
    <location>
        <begin position="41"/>
        <end position="67"/>
    </location>
</feature>
<feature type="non-terminal residue" evidence="3">
    <location>
        <position position="113"/>
    </location>
</feature>
<gene>
    <name evidence="3" type="ORF">B1B_12210</name>
</gene>
<dbReference type="Gene3D" id="1.20.1250.20">
    <property type="entry name" value="MFS general substrate transporter like domains"/>
    <property type="match status" value="1"/>
</dbReference>
<dbReference type="PROSITE" id="PS50850">
    <property type="entry name" value="MFS"/>
    <property type="match status" value="1"/>
</dbReference>
<dbReference type="GO" id="GO:0022857">
    <property type="term" value="F:transmembrane transporter activity"/>
    <property type="evidence" value="ECO:0007669"/>
    <property type="project" value="InterPro"/>
</dbReference>
<reference evidence="3" key="1">
    <citation type="submission" date="2013-08" db="EMBL/GenBank/DDBJ databases">
        <authorList>
            <person name="Mendez C."/>
            <person name="Richter M."/>
            <person name="Ferrer M."/>
            <person name="Sanchez J."/>
        </authorList>
    </citation>
    <scope>NUCLEOTIDE SEQUENCE</scope>
</reference>
<name>T1B028_9ZZZZ</name>
<keyword evidence="1" id="KW-0472">Membrane</keyword>
<dbReference type="AlphaFoldDB" id="T1B028"/>
<evidence type="ECO:0000313" key="3">
    <source>
        <dbReference type="EMBL" id="EQD47710.1"/>
    </source>
</evidence>
<organism evidence="3">
    <name type="scientific">mine drainage metagenome</name>
    <dbReference type="NCBI Taxonomy" id="410659"/>
    <lineage>
        <taxon>unclassified sequences</taxon>
        <taxon>metagenomes</taxon>
        <taxon>ecological metagenomes</taxon>
    </lineage>
</organism>
<protein>
    <submittedName>
        <fullName evidence="3">Major facilitator superfamily MFS-1</fullName>
    </submittedName>
</protein>
<reference evidence="3" key="2">
    <citation type="journal article" date="2014" name="ISME J.">
        <title>Microbial stratification in low pH oxic and suboxic macroscopic growths along an acid mine drainage.</title>
        <authorList>
            <person name="Mendez-Garcia C."/>
            <person name="Mesa V."/>
            <person name="Sprenger R.R."/>
            <person name="Richter M."/>
            <person name="Diez M.S."/>
            <person name="Solano J."/>
            <person name="Bargiela R."/>
            <person name="Golyshina O.V."/>
            <person name="Manteca A."/>
            <person name="Ramos J.L."/>
            <person name="Gallego J.R."/>
            <person name="Llorente I."/>
            <person name="Martins Dos Santos V.A."/>
            <person name="Jensen O.N."/>
            <person name="Pelaez A.I."/>
            <person name="Sanchez J."/>
            <person name="Ferrer M."/>
        </authorList>
    </citation>
    <scope>NUCLEOTIDE SEQUENCE</scope>
</reference>
<feature type="transmembrane region" description="Helical" evidence="1">
    <location>
        <begin position="12"/>
        <end position="29"/>
    </location>
</feature>
<keyword evidence="1" id="KW-1133">Transmembrane helix</keyword>
<evidence type="ECO:0000256" key="1">
    <source>
        <dbReference type="SAM" id="Phobius"/>
    </source>
</evidence>
<feature type="domain" description="Major facilitator superfamily (MFS) profile" evidence="2">
    <location>
        <begin position="12"/>
        <end position="113"/>
    </location>
</feature>
<proteinExistence type="predicted"/>
<evidence type="ECO:0000259" key="2">
    <source>
        <dbReference type="PROSITE" id="PS50850"/>
    </source>
</evidence>
<dbReference type="InterPro" id="IPR036259">
    <property type="entry name" value="MFS_trans_sf"/>
</dbReference>
<sequence>MNAATPSLPRGLLVVMAVAVGIIVANLYYLQPLLHQVRHDFAVSTASASALMTLAQLGYAAGLAFLVPLGDLVARRRLVVLDFLAAGVVMALGAVAHSFVLFAVCTLIIGVVS</sequence>